<dbReference type="AlphaFoldDB" id="X5ME28"/>
<evidence type="ECO:0000259" key="2">
    <source>
        <dbReference type="Pfam" id="PF01627"/>
    </source>
</evidence>
<feature type="domain" description="HPt" evidence="2">
    <location>
        <begin position="74"/>
        <end position="126"/>
    </location>
</feature>
<keyword evidence="1" id="KW-0902">Two-component regulatory system</keyword>
<dbReference type="EMBL" id="HG966617">
    <property type="protein sequence ID" value="CDO59009.1"/>
    <property type="molecule type" value="Genomic_DNA"/>
</dbReference>
<dbReference type="KEGG" id="pect:BN1012_Phect795"/>
<evidence type="ECO:0000256" key="1">
    <source>
        <dbReference type="ARBA" id="ARBA00023012"/>
    </source>
</evidence>
<evidence type="ECO:0000313" key="4">
    <source>
        <dbReference type="Proteomes" id="UP000032160"/>
    </source>
</evidence>
<dbReference type="RefSeq" id="WP_043949797.1">
    <property type="nucleotide sequence ID" value="NZ_HG966617.1"/>
</dbReference>
<accession>X5ME28</accession>
<sequence length="152" mass="15895">MTTTPDGQPVPAEDDLELDDELMAAIAAAEAAVGDMASDYPEMLLQDIGLLTGAIARLDLHAPGTDEHATACIDCFGVLHDIKGQAASFGYELATALCDPLCECVRGQHSASMQLIDQLKQAVDILSRMAAEGVSADTDNAALALIRQLPDA</sequence>
<dbReference type="Pfam" id="PF01627">
    <property type="entry name" value="Hpt"/>
    <property type="match status" value="1"/>
</dbReference>
<dbReference type="InterPro" id="IPR008207">
    <property type="entry name" value="Sig_transdc_His_kin_Hpt_dom"/>
</dbReference>
<protein>
    <recommendedName>
        <fullName evidence="2">HPt domain-containing protein</fullName>
    </recommendedName>
</protein>
<dbReference type="SUPFAM" id="SSF47226">
    <property type="entry name" value="Histidine-containing phosphotransfer domain, HPT domain"/>
    <property type="match status" value="1"/>
</dbReference>
<dbReference type="Proteomes" id="UP000032160">
    <property type="component" value="Chromosome I"/>
</dbReference>
<reference evidence="3 4" key="1">
    <citation type="journal article" date="2014" name="Front. Genet.">
        <title>Genome and metabolic network of "Candidatus Phaeomarinobacter ectocarpi" Ec32, a new candidate genus of Alphaproteobacteria frequently associated with brown algae.</title>
        <authorList>
            <person name="Dittami S.M."/>
            <person name="Barbeyron T."/>
            <person name="Boyen C."/>
            <person name="Cambefort J."/>
            <person name="Collet G."/>
            <person name="Delage L."/>
            <person name="Gobet A."/>
            <person name="Groisillier A."/>
            <person name="Leblanc C."/>
            <person name="Michel G."/>
            <person name="Scornet D."/>
            <person name="Siegel A."/>
            <person name="Tapia J.E."/>
            <person name="Tonon T."/>
        </authorList>
    </citation>
    <scope>NUCLEOTIDE SEQUENCE [LARGE SCALE GENOMIC DNA]</scope>
    <source>
        <strain evidence="3 4">Ec32</strain>
    </source>
</reference>
<dbReference type="InterPro" id="IPR036641">
    <property type="entry name" value="HPT_dom_sf"/>
</dbReference>
<dbReference type="STRING" id="1458461.BN1012_Phect795"/>
<dbReference type="GO" id="GO:0000160">
    <property type="term" value="P:phosphorelay signal transduction system"/>
    <property type="evidence" value="ECO:0007669"/>
    <property type="project" value="UniProtKB-KW"/>
</dbReference>
<name>X5ME28_9HYPH</name>
<dbReference type="OrthoDB" id="9786548at2"/>
<dbReference type="HOGENOM" id="CLU_1719010_0_0_5"/>
<organism evidence="3 4">
    <name type="scientific">Candidatus Phaeomarinibacter ectocarpi</name>
    <dbReference type="NCBI Taxonomy" id="1458461"/>
    <lineage>
        <taxon>Bacteria</taxon>
        <taxon>Pseudomonadati</taxon>
        <taxon>Pseudomonadota</taxon>
        <taxon>Alphaproteobacteria</taxon>
        <taxon>Hyphomicrobiales</taxon>
        <taxon>Parvibaculaceae</taxon>
        <taxon>Candidatus Phaeomarinibacter</taxon>
    </lineage>
</organism>
<evidence type="ECO:0000313" key="3">
    <source>
        <dbReference type="EMBL" id="CDO59009.1"/>
    </source>
</evidence>
<keyword evidence="4" id="KW-1185">Reference proteome</keyword>
<proteinExistence type="predicted"/>
<dbReference type="GO" id="GO:0004672">
    <property type="term" value="F:protein kinase activity"/>
    <property type="evidence" value="ECO:0007669"/>
    <property type="project" value="UniProtKB-ARBA"/>
</dbReference>
<dbReference type="Gene3D" id="1.20.120.160">
    <property type="entry name" value="HPT domain"/>
    <property type="match status" value="1"/>
</dbReference>
<gene>
    <name evidence="3" type="ORF">BN1012_Phect795</name>
</gene>